<comment type="caution">
    <text evidence="5">The sequence shown here is derived from an EMBL/GenBank/DDBJ whole genome shotgun (WGS) entry which is preliminary data.</text>
</comment>
<comment type="subcellular location">
    <subcellularLocation>
        <location evidence="1">Cell envelope</location>
    </subcellularLocation>
</comment>
<evidence type="ECO:0000313" key="6">
    <source>
        <dbReference type="Proteomes" id="UP000287519"/>
    </source>
</evidence>
<dbReference type="PROSITE" id="PS51257">
    <property type="entry name" value="PROKAR_LIPOPROTEIN"/>
    <property type="match status" value="1"/>
</dbReference>
<dbReference type="OrthoDB" id="8287616at2"/>
<dbReference type="RefSeq" id="WP_124393624.1">
    <property type="nucleotide sequence ID" value="NZ_BHYM01000045.1"/>
</dbReference>
<dbReference type="PANTHER" id="PTHR30036">
    <property type="entry name" value="D-XYLOSE-BINDING PERIPLASMIC PROTEIN"/>
    <property type="match status" value="1"/>
</dbReference>
<evidence type="ECO:0000256" key="1">
    <source>
        <dbReference type="ARBA" id="ARBA00004196"/>
    </source>
</evidence>
<proteinExistence type="inferred from homology"/>
<sequence>MKRLTTLVGCLLIAALALSGCSSTSATAEKAEGFTGTTELPSGTVGILNNLGSSETLTHWQNTATDALGKVGWTAVVADGKGDPAVYAQSLSSFVQQKVDGIIILGGFQTGPIAEPLRAAHDAGIPVLALGINSPDPDKLITAQYAPDDAEFGVVLGNYLKEKLPAGSEWVALTLTAQEGANAPNVAAVEVLEPAGFPRVGTVDLNISGDIPSQVSKGATDLLRAHPDAAALMTCCDFTATLSAPALAEAGYPDVINAVRYDNLSILDLIRAGKPVVTAGANTDTSILIGIDQLLAYKASGTAFDVNAQEGVAKFVVIDKDNVPAEGFYFDPQEQIETFLTKWKAEYK</sequence>
<protein>
    <recommendedName>
        <fullName evidence="4">Periplasmic binding protein domain-containing protein</fullName>
    </recommendedName>
</protein>
<dbReference type="InterPro" id="IPR028082">
    <property type="entry name" value="Peripla_BP_I"/>
</dbReference>
<feature type="domain" description="Periplasmic binding protein" evidence="4">
    <location>
        <begin position="46"/>
        <end position="283"/>
    </location>
</feature>
<keyword evidence="6" id="KW-1185">Reference proteome</keyword>
<evidence type="ECO:0000259" key="4">
    <source>
        <dbReference type="Pfam" id="PF13407"/>
    </source>
</evidence>
<comment type="similarity">
    <text evidence="2">Belongs to the bacterial solute-binding protein 2 family.</text>
</comment>
<dbReference type="Pfam" id="PF13407">
    <property type="entry name" value="Peripla_BP_4"/>
    <property type="match status" value="1"/>
</dbReference>
<gene>
    <name evidence="5" type="ORF">Rhow_005212</name>
</gene>
<dbReference type="Proteomes" id="UP000287519">
    <property type="component" value="Unassembled WGS sequence"/>
</dbReference>
<dbReference type="Gene3D" id="3.40.50.2300">
    <property type="match status" value="2"/>
</dbReference>
<feature type="signal peptide" evidence="3">
    <location>
        <begin position="1"/>
        <end position="28"/>
    </location>
</feature>
<evidence type="ECO:0000256" key="3">
    <source>
        <dbReference type="SAM" id="SignalP"/>
    </source>
</evidence>
<name>A0A402CD86_RHOWR</name>
<evidence type="ECO:0000313" key="5">
    <source>
        <dbReference type="EMBL" id="GCE41553.1"/>
    </source>
</evidence>
<dbReference type="GO" id="GO:0030246">
    <property type="term" value="F:carbohydrate binding"/>
    <property type="evidence" value="ECO:0007669"/>
    <property type="project" value="TreeGrafter"/>
</dbReference>
<organism evidence="5 6">
    <name type="scientific">Rhodococcus wratislaviensis</name>
    <name type="common">Tsukamurella wratislaviensis</name>
    <dbReference type="NCBI Taxonomy" id="44752"/>
    <lineage>
        <taxon>Bacteria</taxon>
        <taxon>Bacillati</taxon>
        <taxon>Actinomycetota</taxon>
        <taxon>Actinomycetes</taxon>
        <taxon>Mycobacteriales</taxon>
        <taxon>Nocardiaceae</taxon>
        <taxon>Rhodococcus</taxon>
    </lineage>
</organism>
<dbReference type="AlphaFoldDB" id="A0A402CD86"/>
<dbReference type="InterPro" id="IPR025997">
    <property type="entry name" value="SBP_2_dom"/>
</dbReference>
<dbReference type="InterPro" id="IPR050555">
    <property type="entry name" value="Bact_Solute-Bind_Prot2"/>
</dbReference>
<keyword evidence="3" id="KW-0732">Signal</keyword>
<reference evidence="5 6" key="1">
    <citation type="submission" date="2018-11" db="EMBL/GenBank/DDBJ databases">
        <title>Microbial catabolism of amino acid.</title>
        <authorList>
            <person name="Hibi M."/>
            <person name="Ogawa J."/>
        </authorList>
    </citation>
    <scope>NUCLEOTIDE SEQUENCE [LARGE SCALE GENOMIC DNA]</scope>
    <source>
        <strain evidence="5 6">C31-06</strain>
    </source>
</reference>
<dbReference type="PANTHER" id="PTHR30036:SF7">
    <property type="entry name" value="ABC TRANSPORTER PERIPLASMIC-BINDING PROTEIN YPHF"/>
    <property type="match status" value="1"/>
</dbReference>
<accession>A0A402CD86</accession>
<feature type="chain" id="PRO_5038491372" description="Periplasmic binding protein domain-containing protein" evidence="3">
    <location>
        <begin position="29"/>
        <end position="348"/>
    </location>
</feature>
<dbReference type="SUPFAM" id="SSF53822">
    <property type="entry name" value="Periplasmic binding protein-like I"/>
    <property type="match status" value="1"/>
</dbReference>
<evidence type="ECO:0000256" key="2">
    <source>
        <dbReference type="ARBA" id="ARBA00007639"/>
    </source>
</evidence>
<dbReference type="GO" id="GO:0030288">
    <property type="term" value="C:outer membrane-bounded periplasmic space"/>
    <property type="evidence" value="ECO:0007669"/>
    <property type="project" value="TreeGrafter"/>
</dbReference>
<dbReference type="EMBL" id="BHYM01000045">
    <property type="protein sequence ID" value="GCE41553.1"/>
    <property type="molecule type" value="Genomic_DNA"/>
</dbReference>